<dbReference type="OrthoDB" id="6502744at2"/>
<dbReference type="Gene3D" id="1.10.260.40">
    <property type="entry name" value="lambda repressor-like DNA-binding domains"/>
    <property type="match status" value="1"/>
</dbReference>
<evidence type="ECO:0000256" key="1">
    <source>
        <dbReference type="ARBA" id="ARBA00022491"/>
    </source>
</evidence>
<feature type="domain" description="HTH lacI-type" evidence="5">
    <location>
        <begin position="4"/>
        <end position="58"/>
    </location>
</feature>
<keyword evidence="2" id="KW-0805">Transcription regulation</keyword>
<evidence type="ECO:0000313" key="6">
    <source>
        <dbReference type="EMBL" id="PLR53091.1"/>
    </source>
</evidence>
<dbReference type="AlphaFoldDB" id="A0A2N5ESM0"/>
<accession>A0A2N5ESM0</accession>
<evidence type="ECO:0000256" key="4">
    <source>
        <dbReference type="ARBA" id="ARBA00023163"/>
    </source>
</evidence>
<dbReference type="Proteomes" id="UP000234626">
    <property type="component" value="Unassembled WGS sequence"/>
</dbReference>
<sequence length="348" mass="38087">MGKLKIKEISLRTGLSFSTVSRVLAGKSNTSQQARDKILACAREIGVAETLSNRLLINHIMLFAPNRAFYARRDHFYYEVIQGVQEAIAPHDVQLHSCALEEQHADVPLFLEKITASGAQAIILLGIDDPVVHKLAASVGRPCVLINSLDHEMALDSVSPDHRAIGFRGAHYLLEQGHHRILSLLCLRRETLMAQLEGIKSAFRHHHCPFDEEHHLLVTQNFCEKEAQEAVRGYFAACPPSQRPSVLLCGGSQLVNGAMAALKALGLRVPQDVSLLGSGVSHPPLTALAPWLTTLHVPCRALGVEAVNLLQNRLTHPDAPVFNLMLQGKLGRHYSVAHPSPFHVPGLG</sequence>
<dbReference type="GO" id="GO:0000976">
    <property type="term" value="F:transcription cis-regulatory region binding"/>
    <property type="evidence" value="ECO:0007669"/>
    <property type="project" value="TreeGrafter"/>
</dbReference>
<dbReference type="GO" id="GO:0003700">
    <property type="term" value="F:DNA-binding transcription factor activity"/>
    <property type="evidence" value="ECO:0007669"/>
    <property type="project" value="TreeGrafter"/>
</dbReference>
<dbReference type="SMART" id="SM00354">
    <property type="entry name" value="HTH_LACI"/>
    <property type="match status" value="1"/>
</dbReference>
<dbReference type="Gene3D" id="3.40.50.2300">
    <property type="match status" value="2"/>
</dbReference>
<dbReference type="InterPro" id="IPR010982">
    <property type="entry name" value="Lambda_DNA-bd_dom_sf"/>
</dbReference>
<evidence type="ECO:0000256" key="3">
    <source>
        <dbReference type="ARBA" id="ARBA00023125"/>
    </source>
</evidence>
<evidence type="ECO:0000259" key="5">
    <source>
        <dbReference type="PROSITE" id="PS50932"/>
    </source>
</evidence>
<dbReference type="EMBL" id="PJZK01000001">
    <property type="protein sequence ID" value="PLR53091.1"/>
    <property type="molecule type" value="Genomic_DNA"/>
</dbReference>
<dbReference type="InterPro" id="IPR028082">
    <property type="entry name" value="Peripla_BP_I"/>
</dbReference>
<dbReference type="PROSITE" id="PS50932">
    <property type="entry name" value="HTH_LACI_2"/>
    <property type="match status" value="1"/>
</dbReference>
<dbReference type="Pfam" id="PF13377">
    <property type="entry name" value="Peripla_BP_3"/>
    <property type="match status" value="1"/>
</dbReference>
<proteinExistence type="predicted"/>
<dbReference type="SUPFAM" id="SSF47413">
    <property type="entry name" value="lambda repressor-like DNA-binding domains"/>
    <property type="match status" value="1"/>
</dbReference>
<dbReference type="Pfam" id="PF00356">
    <property type="entry name" value="LacI"/>
    <property type="match status" value="1"/>
</dbReference>
<evidence type="ECO:0000256" key="2">
    <source>
        <dbReference type="ARBA" id="ARBA00023015"/>
    </source>
</evidence>
<keyword evidence="3" id="KW-0238">DNA-binding</keyword>
<dbReference type="PANTHER" id="PTHR30146:SF151">
    <property type="entry name" value="HTH-TYPE TRANSCRIPTIONAL REPRESSOR CYTR"/>
    <property type="match status" value="1"/>
</dbReference>
<keyword evidence="4" id="KW-0804">Transcription</keyword>
<gene>
    <name evidence="6" type="ORF">CYR34_00335</name>
</gene>
<organism evidence="6 7">
    <name type="scientific">Chimaeribacter arupi</name>
    <dbReference type="NCBI Taxonomy" id="2060066"/>
    <lineage>
        <taxon>Bacteria</taxon>
        <taxon>Pseudomonadati</taxon>
        <taxon>Pseudomonadota</taxon>
        <taxon>Gammaproteobacteria</taxon>
        <taxon>Enterobacterales</taxon>
        <taxon>Yersiniaceae</taxon>
        <taxon>Chimaeribacter</taxon>
    </lineage>
</organism>
<dbReference type="CDD" id="cd06267">
    <property type="entry name" value="PBP1_LacI_sugar_binding-like"/>
    <property type="match status" value="1"/>
</dbReference>
<name>A0A2N5ESM0_9GAMM</name>
<dbReference type="PANTHER" id="PTHR30146">
    <property type="entry name" value="LACI-RELATED TRANSCRIPTIONAL REPRESSOR"/>
    <property type="match status" value="1"/>
</dbReference>
<protein>
    <submittedName>
        <fullName evidence="6">LacI family transcriptional regulator</fullName>
    </submittedName>
</protein>
<evidence type="ECO:0000313" key="7">
    <source>
        <dbReference type="Proteomes" id="UP000234626"/>
    </source>
</evidence>
<comment type="caution">
    <text evidence="6">The sequence shown here is derived from an EMBL/GenBank/DDBJ whole genome shotgun (WGS) entry which is preliminary data.</text>
</comment>
<dbReference type="InterPro" id="IPR000843">
    <property type="entry name" value="HTH_LacI"/>
</dbReference>
<keyword evidence="1" id="KW-0678">Repressor</keyword>
<dbReference type="SUPFAM" id="SSF53822">
    <property type="entry name" value="Periplasmic binding protein-like I"/>
    <property type="match status" value="1"/>
</dbReference>
<dbReference type="InterPro" id="IPR046335">
    <property type="entry name" value="LacI/GalR-like_sensor"/>
</dbReference>
<dbReference type="RefSeq" id="WP_072933070.1">
    <property type="nucleotide sequence ID" value="NZ_JAWJZE010000002.1"/>
</dbReference>
<keyword evidence="7" id="KW-1185">Reference proteome</keyword>
<dbReference type="CDD" id="cd01392">
    <property type="entry name" value="HTH_LacI"/>
    <property type="match status" value="1"/>
</dbReference>
<reference evidence="6 7" key="1">
    <citation type="submission" date="2017-12" db="EMBL/GenBank/DDBJ databases">
        <title>Characterization of six clinical isolates of Enterochimera gen. nov., a novel genus of the Yersiniaciae family and the three species Enterochimera arupensis sp. nov., Enterochimera coloradensis sp. nov, and Enterochimera californica sp. nov.</title>
        <authorList>
            <person name="Rossi A."/>
            <person name="Fisher M."/>
        </authorList>
    </citation>
    <scope>NUCLEOTIDE SEQUENCE [LARGE SCALE GENOMIC DNA]</scope>
    <source>
        <strain evidence="6 7">2016Iso1</strain>
    </source>
</reference>